<evidence type="ECO:0000313" key="1">
    <source>
        <dbReference type="EMBL" id="OOP55788.1"/>
    </source>
</evidence>
<protein>
    <submittedName>
        <fullName evidence="1">Uncharacterized protein</fullName>
    </submittedName>
</protein>
<gene>
    <name evidence="1" type="ORF">AYP45_12890</name>
</gene>
<dbReference type="AlphaFoldDB" id="A0A1V4ARM6"/>
<accession>A0A1V4ARM6</accession>
<dbReference type="STRING" id="1004156.AYP45_12890"/>
<evidence type="ECO:0000313" key="2">
    <source>
        <dbReference type="Proteomes" id="UP000189681"/>
    </source>
</evidence>
<comment type="caution">
    <text evidence="1">The sequence shown here is derived from an EMBL/GenBank/DDBJ whole genome shotgun (WGS) entry which is preliminary data.</text>
</comment>
<dbReference type="EMBL" id="AYTS01000117">
    <property type="protein sequence ID" value="OOP55788.1"/>
    <property type="molecule type" value="Genomic_DNA"/>
</dbReference>
<proteinExistence type="predicted"/>
<sequence length="66" mass="8016">MPKVDEIKEVIEALPDEEYIQLRQWFSEKDWEKWDRQIETNSESGQLDYLIREAFDEKAKGKLKEL</sequence>
<reference evidence="1 2" key="1">
    <citation type="journal article" date="2017" name="Water Res.">
        <title>Discovery and metagenomic analysis of an anammox bacterial enrichment related to Candidatus "Brocadia caroliniensis" in a full-scale glycerol-fed nitritation-denitritation separate centrate treatment process.</title>
        <authorList>
            <person name="Park H."/>
            <person name="Brotto A.C."/>
            <person name="van Loosdrecht M.C."/>
            <person name="Chandran K."/>
        </authorList>
    </citation>
    <scope>NUCLEOTIDE SEQUENCE [LARGE SCALE GENOMIC DNA]</scope>
    <source>
        <strain evidence="1">26THWARD</strain>
    </source>
</reference>
<dbReference type="Proteomes" id="UP000189681">
    <property type="component" value="Unassembled WGS sequence"/>
</dbReference>
<organism evidence="1 2">
    <name type="scientific">Candidatus Brocadia carolinensis</name>
    <dbReference type="NCBI Taxonomy" id="1004156"/>
    <lineage>
        <taxon>Bacteria</taxon>
        <taxon>Pseudomonadati</taxon>
        <taxon>Planctomycetota</taxon>
        <taxon>Candidatus Brocadiia</taxon>
        <taxon>Candidatus Brocadiales</taxon>
        <taxon>Candidatus Brocadiaceae</taxon>
        <taxon>Candidatus Brocadia</taxon>
    </lineage>
</organism>
<name>A0A1V4ARM6_9BACT</name>